<keyword evidence="10" id="KW-1185">Reference proteome</keyword>
<feature type="region of interest" description="Disordered" evidence="7">
    <location>
        <begin position="1"/>
        <end position="65"/>
    </location>
</feature>
<evidence type="ECO:0000256" key="3">
    <source>
        <dbReference type="ARBA" id="ARBA00022603"/>
    </source>
</evidence>
<dbReference type="InterPro" id="IPR050082">
    <property type="entry name" value="RNA_methyltr_RlmE"/>
</dbReference>
<dbReference type="HAMAP" id="MF_01547">
    <property type="entry name" value="RNA_methyltr_E"/>
    <property type="match status" value="1"/>
</dbReference>
<dbReference type="PANTHER" id="PTHR10920:SF18">
    <property type="entry name" value="RRNA METHYLTRANSFERASE 2, MITOCHONDRIAL"/>
    <property type="match status" value="1"/>
</dbReference>
<dbReference type="AlphaFoldDB" id="A0A8K0L4J6"/>
<feature type="domain" description="Ribosomal RNA methyltransferase FtsJ" evidence="8">
    <location>
        <begin position="71"/>
        <end position="319"/>
    </location>
</feature>
<dbReference type="PANTHER" id="PTHR10920">
    <property type="entry name" value="RIBOSOMAL RNA METHYLTRANSFERASE"/>
    <property type="match status" value="1"/>
</dbReference>
<protein>
    <recommendedName>
        <fullName evidence="6">rRNA methyltransferase 2, mitochondrial</fullName>
    </recommendedName>
</protein>
<organism evidence="9 10">
    <name type="scientific">Elsinoe batatas</name>
    <dbReference type="NCBI Taxonomy" id="2601811"/>
    <lineage>
        <taxon>Eukaryota</taxon>
        <taxon>Fungi</taxon>
        <taxon>Dikarya</taxon>
        <taxon>Ascomycota</taxon>
        <taxon>Pezizomycotina</taxon>
        <taxon>Dothideomycetes</taxon>
        <taxon>Dothideomycetidae</taxon>
        <taxon>Myriangiales</taxon>
        <taxon>Elsinoaceae</taxon>
        <taxon>Elsinoe</taxon>
    </lineage>
</organism>
<dbReference type="GO" id="GO:0008650">
    <property type="term" value="F:rRNA (uridine-2'-O-)-methyltransferase activity"/>
    <property type="evidence" value="ECO:0007669"/>
    <property type="project" value="TreeGrafter"/>
</dbReference>
<comment type="caution">
    <text evidence="9">The sequence shown here is derived from an EMBL/GenBank/DDBJ whole genome shotgun (WGS) entry which is preliminary data.</text>
</comment>
<evidence type="ECO:0000256" key="6">
    <source>
        <dbReference type="ARBA" id="ARBA00041184"/>
    </source>
</evidence>
<keyword evidence="4" id="KW-0808">Transferase</keyword>
<dbReference type="InterPro" id="IPR002877">
    <property type="entry name" value="RNA_MeTrfase_FtsJ_dom"/>
</dbReference>
<keyword evidence="2" id="KW-0698">rRNA processing</keyword>
<evidence type="ECO:0000256" key="5">
    <source>
        <dbReference type="ARBA" id="ARBA00022691"/>
    </source>
</evidence>
<feature type="compositionally biased region" description="Basic and acidic residues" evidence="7">
    <location>
        <begin position="178"/>
        <end position="189"/>
    </location>
</feature>
<feature type="compositionally biased region" description="Gly residues" evidence="7">
    <location>
        <begin position="163"/>
        <end position="174"/>
    </location>
</feature>
<sequence length="338" mass="36481">MRPLACRSPSRLPCIPVRPNPLLAPPPPLPACTTSPISPPLRPSSSPSSSRWKTRQSTDPYAASARLSSLKSRAAYKLLELDQRHRLFRPGQTVIDLGFAPGAWSQVAVSRTRPGGRVVGVDVIPAQPPRGASSIQGNFLSEEVRGEVRRFVGSWGRGRAGAGRGVGVGVSGGEDGGEEKREGKGKGEGEADGQSEGGGVGEAKDKGTVDVVLSDMSAPWPLASGSWIKSVSNPYHRMMNTSGVSFRDHAGSMDLCLAALTFCFDTLKTGGHFVCKFYQGVEEKAFEMRLKKLFEKVVREKPDASRKESKEAYFVALRRRPDISRTLVFPEDNATDET</sequence>
<evidence type="ECO:0000256" key="2">
    <source>
        <dbReference type="ARBA" id="ARBA00022552"/>
    </source>
</evidence>
<dbReference type="InterPro" id="IPR029063">
    <property type="entry name" value="SAM-dependent_MTases_sf"/>
</dbReference>
<dbReference type="EMBL" id="JAESVG020000003">
    <property type="protein sequence ID" value="KAG8628857.1"/>
    <property type="molecule type" value="Genomic_DNA"/>
</dbReference>
<dbReference type="Gene3D" id="3.40.50.150">
    <property type="entry name" value="Vaccinia Virus protein VP39"/>
    <property type="match status" value="1"/>
</dbReference>
<dbReference type="SUPFAM" id="SSF53335">
    <property type="entry name" value="S-adenosyl-L-methionine-dependent methyltransferases"/>
    <property type="match status" value="1"/>
</dbReference>
<accession>A0A8K0L4J6</accession>
<dbReference type="Pfam" id="PF01728">
    <property type="entry name" value="FtsJ"/>
    <property type="match status" value="1"/>
</dbReference>
<proteinExistence type="inferred from homology"/>
<reference evidence="9" key="1">
    <citation type="submission" date="2021-07" db="EMBL/GenBank/DDBJ databases">
        <title>Elsinoe batatas strain:CRI-CJ2 Genome sequencing and assembly.</title>
        <authorList>
            <person name="Huang L."/>
        </authorList>
    </citation>
    <scope>NUCLEOTIDE SEQUENCE</scope>
    <source>
        <strain evidence="9">CRI-CJ2</strain>
    </source>
</reference>
<feature type="region of interest" description="Disordered" evidence="7">
    <location>
        <begin position="163"/>
        <end position="204"/>
    </location>
</feature>
<dbReference type="Proteomes" id="UP000809789">
    <property type="component" value="Unassembled WGS sequence"/>
</dbReference>
<evidence type="ECO:0000313" key="9">
    <source>
        <dbReference type="EMBL" id="KAG8628857.1"/>
    </source>
</evidence>
<dbReference type="InterPro" id="IPR015507">
    <property type="entry name" value="rRNA-MeTfrase_E"/>
</dbReference>
<dbReference type="GO" id="GO:0005739">
    <property type="term" value="C:mitochondrion"/>
    <property type="evidence" value="ECO:0007669"/>
    <property type="project" value="TreeGrafter"/>
</dbReference>
<evidence type="ECO:0000313" key="10">
    <source>
        <dbReference type="Proteomes" id="UP000809789"/>
    </source>
</evidence>
<gene>
    <name evidence="9" type="ORF">KVT40_002722</name>
</gene>
<evidence type="ECO:0000256" key="7">
    <source>
        <dbReference type="SAM" id="MobiDB-lite"/>
    </source>
</evidence>
<keyword evidence="5" id="KW-0949">S-adenosyl-L-methionine</keyword>
<evidence type="ECO:0000256" key="4">
    <source>
        <dbReference type="ARBA" id="ARBA00022679"/>
    </source>
</evidence>
<evidence type="ECO:0000256" key="1">
    <source>
        <dbReference type="ARBA" id="ARBA00009258"/>
    </source>
</evidence>
<name>A0A8K0L4J6_9PEZI</name>
<dbReference type="OrthoDB" id="20105at2759"/>
<comment type="similarity">
    <text evidence="1">Belongs to the class I-like SAM-binding methyltransferase superfamily. RNA methyltransferase RlmE family.</text>
</comment>
<evidence type="ECO:0000259" key="8">
    <source>
        <dbReference type="Pfam" id="PF01728"/>
    </source>
</evidence>
<keyword evidence="3" id="KW-0489">Methyltransferase</keyword>
<feature type="compositionally biased region" description="Pro residues" evidence="7">
    <location>
        <begin position="16"/>
        <end position="30"/>
    </location>
</feature>